<dbReference type="Gene3D" id="2.60.40.10">
    <property type="entry name" value="Immunoglobulins"/>
    <property type="match status" value="21"/>
</dbReference>
<feature type="compositionally biased region" description="Polar residues" evidence="6">
    <location>
        <begin position="75"/>
        <end position="99"/>
    </location>
</feature>
<name>A0ABS0QNS9_9STAP</name>
<keyword evidence="4" id="KW-0732">Signal</keyword>
<dbReference type="Pfam" id="PF17936">
    <property type="entry name" value="Big_6"/>
    <property type="match status" value="21"/>
</dbReference>
<feature type="region of interest" description="Disordered" evidence="6">
    <location>
        <begin position="1747"/>
        <end position="1767"/>
    </location>
</feature>
<evidence type="ECO:0000259" key="8">
    <source>
        <dbReference type="PROSITE" id="PS50847"/>
    </source>
</evidence>
<reference evidence="9 10" key="1">
    <citation type="submission" date="2020-12" db="EMBL/GenBank/DDBJ databases">
        <title>Genomic analysis of Staphylococcus felis from a cat with skin infection.</title>
        <authorList>
            <person name="Aslantas O."/>
            <person name="Keskin O."/>
            <person name="Buyukaltay K."/>
            <person name="Gullu Yucetepe A."/>
        </authorList>
    </citation>
    <scope>NUCLEOTIDE SEQUENCE [LARGE SCALE GENOMIC DNA]</scope>
    <source>
        <strain evidence="9 10">HARRANVET</strain>
    </source>
</reference>
<proteinExistence type="predicted"/>
<feature type="compositionally biased region" description="Polar residues" evidence="6">
    <location>
        <begin position="2260"/>
        <end position="2278"/>
    </location>
</feature>
<feature type="region of interest" description="Disordered" evidence="6">
    <location>
        <begin position="2348"/>
        <end position="2379"/>
    </location>
</feature>
<dbReference type="Pfam" id="PF04650">
    <property type="entry name" value="YSIRK_signal"/>
    <property type="match status" value="1"/>
</dbReference>
<feature type="compositionally biased region" description="Polar residues" evidence="6">
    <location>
        <begin position="1747"/>
        <end position="1756"/>
    </location>
</feature>
<organism evidence="9 10">
    <name type="scientific">Staphylococcus felis</name>
    <dbReference type="NCBI Taxonomy" id="46127"/>
    <lineage>
        <taxon>Bacteria</taxon>
        <taxon>Bacillati</taxon>
        <taxon>Bacillota</taxon>
        <taxon>Bacilli</taxon>
        <taxon>Bacillales</taxon>
        <taxon>Staphylococcaceae</taxon>
        <taxon>Staphylococcus</taxon>
    </lineage>
</organism>
<evidence type="ECO:0000256" key="6">
    <source>
        <dbReference type="SAM" id="MobiDB-lite"/>
    </source>
</evidence>
<comment type="subcellular location">
    <subcellularLocation>
        <location evidence="1">Secreted</location>
        <location evidence="1">Cell wall</location>
        <topology evidence="1">Peptidoglycan-anchor</topology>
    </subcellularLocation>
</comment>
<dbReference type="NCBIfam" id="TIGR01167">
    <property type="entry name" value="LPXTG_anchor"/>
    <property type="match status" value="1"/>
</dbReference>
<feature type="compositionally biased region" description="Polar residues" evidence="6">
    <location>
        <begin position="2030"/>
        <end position="2039"/>
    </location>
</feature>
<dbReference type="NCBIfam" id="NF033510">
    <property type="entry name" value="Ca_tandemer"/>
    <property type="match status" value="20"/>
</dbReference>
<feature type="domain" description="Gram-positive cocci surface proteins LPxTG" evidence="8">
    <location>
        <begin position="2550"/>
        <end position="2591"/>
    </location>
</feature>
<evidence type="ECO:0000256" key="7">
    <source>
        <dbReference type="SAM" id="Phobius"/>
    </source>
</evidence>
<keyword evidence="3" id="KW-0964">Secreted</keyword>
<comment type="caution">
    <text evidence="9">The sequence shown here is derived from an EMBL/GenBank/DDBJ whole genome shotgun (WGS) entry which is preliminary data.</text>
</comment>
<feature type="compositionally biased region" description="Low complexity" evidence="6">
    <location>
        <begin position="133"/>
        <end position="194"/>
    </location>
</feature>
<feature type="compositionally biased region" description="Polar residues" evidence="6">
    <location>
        <begin position="1488"/>
        <end position="1498"/>
    </location>
</feature>
<keyword evidence="2" id="KW-0134">Cell wall</keyword>
<feature type="region of interest" description="Disordered" evidence="6">
    <location>
        <begin position="1831"/>
        <end position="1860"/>
    </location>
</feature>
<evidence type="ECO:0000256" key="4">
    <source>
        <dbReference type="ARBA" id="ARBA00022729"/>
    </source>
</evidence>
<feature type="compositionally biased region" description="Polar residues" evidence="6">
    <location>
        <begin position="218"/>
        <end position="246"/>
    </location>
</feature>
<evidence type="ECO:0000313" key="10">
    <source>
        <dbReference type="Proteomes" id="UP000597038"/>
    </source>
</evidence>
<dbReference type="InterPro" id="IPR005877">
    <property type="entry name" value="YSIRK_signal_dom"/>
</dbReference>
<keyword evidence="7" id="KW-0472">Membrane</keyword>
<feature type="region of interest" description="Disordered" evidence="6">
    <location>
        <begin position="2451"/>
        <end position="2477"/>
    </location>
</feature>
<feature type="transmembrane region" description="Helical" evidence="7">
    <location>
        <begin position="2561"/>
        <end position="2579"/>
    </location>
</feature>
<dbReference type="InterPro" id="IPR013783">
    <property type="entry name" value="Ig-like_fold"/>
</dbReference>
<feature type="region of interest" description="Disordered" evidence="6">
    <location>
        <begin position="1488"/>
        <end position="1527"/>
    </location>
</feature>
<feature type="region of interest" description="Disordered" evidence="6">
    <location>
        <begin position="1659"/>
        <end position="1701"/>
    </location>
</feature>
<keyword evidence="10" id="KW-1185">Reference proteome</keyword>
<feature type="region of interest" description="Disordered" evidence="6">
    <location>
        <begin position="2260"/>
        <end position="2293"/>
    </location>
</feature>
<feature type="region of interest" description="Disordered" evidence="6">
    <location>
        <begin position="1403"/>
        <end position="1425"/>
    </location>
</feature>
<feature type="compositionally biased region" description="Low complexity" evidence="6">
    <location>
        <begin position="108"/>
        <end position="125"/>
    </location>
</feature>
<feature type="compositionally biased region" description="Low complexity" evidence="6">
    <location>
        <begin position="1406"/>
        <end position="1419"/>
    </location>
</feature>
<dbReference type="InterPro" id="IPR019931">
    <property type="entry name" value="LPXTG_anchor"/>
</dbReference>
<evidence type="ECO:0000256" key="1">
    <source>
        <dbReference type="ARBA" id="ARBA00004168"/>
    </source>
</evidence>
<feature type="compositionally biased region" description="Polar residues" evidence="6">
    <location>
        <begin position="2002"/>
        <end position="2020"/>
    </location>
</feature>
<dbReference type="NCBIfam" id="TIGR01168">
    <property type="entry name" value="YSIRK_signal"/>
    <property type="match status" value="1"/>
</dbReference>
<sequence>MKKRKGVRRLDFLPNKNNKYSIRKFTIGTASILIGSTLVFGLPRDVEAAETASENVNTTNESSQTKDTTPDKASQDITPTTESNEASQSETLTSQQPSSDKTEKNLTQPSNEPTQESSSTETPSQEDSKSEETAPSSTESSQANETSSQNSESTNTSDSTQDTSTEETPTQEESTAPQDSASSEDSTQESQSTTESKDAPTTIPNNQTGDKGVAPDTSEATRASHETLTPSINNTKLTDSLKTVSPDQKETEAQTFLTKYVSKEEAQKIVDEANIDFTTATDQQINEAVLFSAVQNLSDQINQSSPEAVPMTSFRMAAQPAFATTVQEPNRQTYTIPDDPKYLYLLRDLGYNATTVKDNTQLRFSGIGQSSDQITNKINLNLTKWLNLQSEFVNGGQVHLSFNQPKFFNQIESITINGVQMTTTNNGQDWSAPISSNTVKSSLIGVVTNTPVVITLKNNQTLESLGFSNENPVYLTHTWTTNNGEIAAESIQQTLIKPKLDSQVPQTTQSSGFLTGRMVNTIRYNQDENAIKSVHLYKPDENFLQTDYDWLLYIKEQVPKQLLPYIDLSSIKLYVSDEYGNPISKNRYVNISADATGLVDTSKVSLISIMQNQSLSQLNAARGELDANVFYGTLGQSRAYTISYKLKNGVTMEQIAKQVNQNATTTSEARLNFASWLESDYLDKRAIGKSDGGAPHNRILGSYATSFIDFYDYDGDGIPDIADTSPGVNNEDTTPPDAPVIQAIESGSQTVTGTGESGATVKVTFPNGQTSTSTVQSNGTWTVAVPAGTTLKHNDTVSATLTDQANNQSIASTATVRDTIAPNAVSINPIQDTDRMITGSNAEAGSTVKVTFNNGLTVNANVDPNGNWTLAVPSNVTLKIGDTVKVTATDAAGNKSPESAAQVFGIKIPNPPTINHIEAGSKVISGTGVVGNQVTVTLPGGAKETATVGADGAWTINIPSTVSLNDNDAVSAIQNDGQNNSGAYSVIVKDTIAPNAPLINAVEAGTTQISGQGENGSLIVVTFPDGQTALTSVDEHGNWTVDVPLETPLPVVGDVIKATSIDNADNTSENTIAKAVDTTAPDTPGVLPVELGETTVTGTGEPGATVDVLFKDGTVKSAQVNQEGVWTLEATSENLQLNDSIVVTQTDPSQNTSLPVEVTVKDTDPPEAPGVESIEANAPQVKGTSEPNAHIILETPDGKVIETDADRNGNWTADVSNVAPLQDGSIVVVRQQDASSNTSPVTRVTVKDTVAPEAPTFNEITSSNSNITGTAEPNSTVSIKLPNDVELTVQAQQDGSFSVAIPEGVDLAGGETVQATATDAVGNISQLATTTVKDTTPPDSPIILPISSNDTTISGIAEPNSTINIKMNGQSLEPVQSDETGRFTVNIPTVLNGGEIVTATSTDQANNTSTENTTTVSDETQPEAPTVNKVTSEDTIITGTAEPNSTVTIKFPNRETAVGEADTNGKYTINIPSTIDLRGGETIVVTATDTDGNTSPASETIVEDQTAPNPPTVNPITSESTTITGTAEPNSTVLVTLPGGSIIAATTEANGQYSVDFPDTLDLKGRETITVVAKDNADNTSTSTVNIVEDVTPPNAPTINPVTSKSTVVTGTAEPNSTVTIEFPDGTQFETIANASGQYYQDISSVGTLTGGERVTATAKDEAGNTSDSSSAQIIDKTAPDAPSVSEIHSTDKSIAGTAEPNSTVEVVFPDQTSKTTTTDNTGKFEIDMTDAYPLLGGEELIFSATDSAGNKSEPSSAIVLDTTPPKTPTIETVNSTDTTLKGQAEPNTIVTVTFPNGDKAIGATDRLGQFDLEIPPNVNLKGGEVLTVTTTDGAGNTSEETTTTVEDQTAPDAPTVDPVTSETEVITGTGEAGSTVTVTFLDGTTATGMVNEEGRYEVNIPGTVDLKGGEVLTVTTTDKAGNTSEVTTTTVEDQTAPDAPTVDPVTSETEVITGTGEAGSTVTVTFLDGTTAIGTVDEAGHYEVKIPDTVGLKGGETIKATSTDKAGNTSEATTTTVEDQTAPEAPTVNPVTSETEVITGTGEAGSKVTVTFPDGTTATGMVNEEGRYEVNIPGTVDLKGGEVLTVTTTDKAGNTSEATSITVEDQTAPEAPTVDTVTSETEVITGTGEAGSKVTVTFPDGTTATGMVNEEGRYEVNIPGTVDLKGGEVLTVTTTDKAGNTSEGTTTTIEDQTAPEAPTVDRVTSETEVITGTGEAGSTVTVTLPDGTTSEGIVNEEGHYEVKVPATVDLKGGETVKVTSTDKAGNQSEETTTTVEDQTAPEAPTVDPVTSETEVITGTGEAGSTMTVTFPDGTTSEGIVNQEGRYEVKVPATVDLKGGEVLTVTSTDEAGNKSEETTTTVEDQTAPEAPTVNPVTSETEVITGTGEAGSTVTVTFPDGTTVTGTVDEEGHYEVKVPDTVDLKGGETIKVTLTDSSGNVSKPTEIVVAQDHSGMQNKPPKTDGPTSPGTSDAVITGVGKPGSTVIVTFPDGTTATGTVDEEGHYEVKVPNTVNAEDIDIHKVKVSITTGDGTMEHDSNVRIEQKEMNELPETGVGSNPSIPLIGSLATIFGGLLLLLFKRRKKKEESDKS</sequence>
<dbReference type="PROSITE" id="PS50847">
    <property type="entry name" value="GRAM_POS_ANCHORING"/>
    <property type="match status" value="1"/>
</dbReference>
<feature type="region of interest" description="Disordered" evidence="6">
    <location>
        <begin position="2002"/>
        <end position="2039"/>
    </location>
</feature>
<evidence type="ECO:0000256" key="3">
    <source>
        <dbReference type="ARBA" id="ARBA00022525"/>
    </source>
</evidence>
<gene>
    <name evidence="9" type="ORF">I9026_05035</name>
</gene>
<evidence type="ECO:0000256" key="2">
    <source>
        <dbReference type="ARBA" id="ARBA00022512"/>
    </source>
</evidence>
<evidence type="ECO:0000256" key="5">
    <source>
        <dbReference type="ARBA" id="ARBA00023088"/>
    </source>
</evidence>
<feature type="compositionally biased region" description="Polar residues" evidence="6">
    <location>
        <begin position="1831"/>
        <end position="1848"/>
    </location>
</feature>
<dbReference type="EMBL" id="JAEDAQ010000006">
    <property type="protein sequence ID" value="MBH9580732.1"/>
    <property type="molecule type" value="Genomic_DNA"/>
</dbReference>
<feature type="compositionally biased region" description="Polar residues" evidence="6">
    <location>
        <begin position="52"/>
        <end position="67"/>
    </location>
</feature>
<feature type="compositionally biased region" description="Polar residues" evidence="6">
    <location>
        <begin position="1664"/>
        <end position="1673"/>
    </location>
</feature>
<dbReference type="RefSeq" id="WP_198092638.1">
    <property type="nucleotide sequence ID" value="NZ_JAEDAQ010000006.1"/>
</dbReference>
<keyword evidence="5" id="KW-0572">Peptidoglycan-anchor</keyword>
<dbReference type="Pfam" id="PF00746">
    <property type="entry name" value="Gram_pos_anchor"/>
    <property type="match status" value="1"/>
</dbReference>
<keyword evidence="7" id="KW-1133">Transmembrane helix</keyword>
<feature type="compositionally biased region" description="Polar residues" evidence="6">
    <location>
        <begin position="1514"/>
        <end position="1527"/>
    </location>
</feature>
<dbReference type="InterPro" id="IPR041498">
    <property type="entry name" value="Big_6"/>
</dbReference>
<evidence type="ECO:0000313" key="9">
    <source>
        <dbReference type="EMBL" id="MBH9580732.1"/>
    </source>
</evidence>
<accession>A0ABS0QNS9</accession>
<feature type="region of interest" description="Disordered" evidence="6">
    <location>
        <begin position="50"/>
        <end position="246"/>
    </location>
</feature>
<protein>
    <submittedName>
        <fullName evidence="9">YSIRK-type signal peptide-containing protein</fullName>
    </submittedName>
</protein>
<keyword evidence="7" id="KW-0812">Transmembrane</keyword>
<dbReference type="Proteomes" id="UP000597038">
    <property type="component" value="Unassembled WGS sequence"/>
</dbReference>